<name>I4ERB4_MODI5</name>
<feature type="compositionally biased region" description="Basic residues" evidence="1">
    <location>
        <begin position="75"/>
        <end position="85"/>
    </location>
</feature>
<evidence type="ECO:0000313" key="3">
    <source>
        <dbReference type="Proteomes" id="UP000006461"/>
    </source>
</evidence>
<dbReference type="STRING" id="477641.MODMU_0469"/>
<dbReference type="eggNOG" id="COG3707">
    <property type="taxonomic scope" value="Bacteria"/>
</dbReference>
<reference evidence="2 3" key="1">
    <citation type="journal article" date="2012" name="J. Bacteriol.">
        <title>Genome Sequence of Radiation-Resistant Modestobacter marinus Strain BC501, a Representative Actinobacterium That Thrives on Calcareous Stone Surfaces.</title>
        <authorList>
            <person name="Normand P."/>
            <person name="Gury J."/>
            <person name="Pujic P."/>
            <person name="Chouaia B."/>
            <person name="Crotti E."/>
            <person name="Brusetti L."/>
            <person name="Daffonchio D."/>
            <person name="Vacherie B."/>
            <person name="Barbe V."/>
            <person name="Medigue C."/>
            <person name="Calteau A."/>
            <person name="Ghodhbane-Gtari F."/>
            <person name="Essoussi I."/>
            <person name="Nouioui I."/>
            <person name="Abbassi-Ghozzi I."/>
            <person name="Gtari M."/>
        </authorList>
    </citation>
    <scope>NUCLEOTIDE SEQUENCE [LARGE SCALE GENOMIC DNA]</scope>
    <source>
        <strain evidence="3">BC 501</strain>
    </source>
</reference>
<dbReference type="Proteomes" id="UP000006461">
    <property type="component" value="Chromosome"/>
</dbReference>
<dbReference type="KEGG" id="mmar:MODMU_0469"/>
<evidence type="ECO:0000256" key="1">
    <source>
        <dbReference type="SAM" id="MobiDB-lite"/>
    </source>
</evidence>
<organism evidence="2 3">
    <name type="scientific">Modestobacter italicus (strain DSM 44449 / CECT 9708 / BC 501)</name>
    <dbReference type="NCBI Taxonomy" id="2732864"/>
    <lineage>
        <taxon>Bacteria</taxon>
        <taxon>Bacillati</taxon>
        <taxon>Actinomycetota</taxon>
        <taxon>Actinomycetes</taxon>
        <taxon>Geodermatophilales</taxon>
        <taxon>Geodermatophilaceae</taxon>
        <taxon>Modestobacter</taxon>
    </lineage>
</organism>
<accession>I4ERB4</accession>
<dbReference type="EMBL" id="FO203431">
    <property type="protein sequence ID" value="CCH85927.1"/>
    <property type="molecule type" value="Genomic_DNA"/>
</dbReference>
<evidence type="ECO:0000313" key="2">
    <source>
        <dbReference type="EMBL" id="CCH85927.1"/>
    </source>
</evidence>
<sequence length="133" mass="14195">MPTMVAARGEEMATVRIGVVDPRPVVRARLVASLSAAGCAVVDAAPTGDRTPLPPDVDVWLTGAPPVTSLDRGGRARRGRRRHGRPGPAGPRPARGRRRRADDGRAAAVRPAVGPRGGRARRVGRWLDRPRVR</sequence>
<proteinExistence type="predicted"/>
<feature type="region of interest" description="Disordered" evidence="1">
    <location>
        <begin position="45"/>
        <end position="133"/>
    </location>
</feature>
<dbReference type="HOGENOM" id="CLU_1904349_0_0_11"/>
<keyword evidence="3" id="KW-1185">Reference proteome</keyword>
<gene>
    <name evidence="2" type="ordered locus">MODMU_0469</name>
</gene>
<dbReference type="AlphaFoldDB" id="I4ERB4"/>
<protein>
    <submittedName>
        <fullName evidence="2">Uncharacterized protein</fullName>
    </submittedName>
</protein>